<dbReference type="Proteomes" id="UP001642260">
    <property type="component" value="Unassembled WGS sequence"/>
</dbReference>
<dbReference type="PANTHER" id="PTHR31533">
    <property type="entry name" value="GPI-ANCHORED PROTEIN LLG1-RELATED-RELATED"/>
    <property type="match status" value="1"/>
</dbReference>
<accession>A0ABC8JHL1</accession>
<keyword evidence="3" id="KW-1185">Reference proteome</keyword>
<proteinExistence type="predicted"/>
<dbReference type="InterPro" id="IPR039307">
    <property type="entry name" value="LORELEI-like"/>
</dbReference>
<dbReference type="AlphaFoldDB" id="A0ABC8JHL1"/>
<protein>
    <recommendedName>
        <fullName evidence="1">GPI-anchored protein LLG1-like domain-containing protein</fullName>
    </recommendedName>
</protein>
<sequence>MVTECTVNFEFMNYTVITSQCKGPRFPAKECCSSFKDFACPYAEEIDDLTTNCASTMFNYINIYGKYPPGLFANQCREGKEGLECPAMPPNSEADLNAASATASSHVWIPVSVMVSVYLLV</sequence>
<evidence type="ECO:0000313" key="2">
    <source>
        <dbReference type="EMBL" id="CAH8320547.1"/>
    </source>
</evidence>
<reference evidence="2 3" key="1">
    <citation type="submission" date="2022-03" db="EMBL/GenBank/DDBJ databases">
        <authorList>
            <person name="Macdonald S."/>
            <person name="Ahmed S."/>
            <person name="Newling K."/>
        </authorList>
    </citation>
    <scope>NUCLEOTIDE SEQUENCE [LARGE SCALE GENOMIC DNA]</scope>
</reference>
<feature type="domain" description="GPI-anchored protein LLG1-like" evidence="1">
    <location>
        <begin position="7"/>
        <end position="83"/>
    </location>
</feature>
<dbReference type="PANTHER" id="PTHR31533:SF31">
    <property type="entry name" value="GPI-ANCHORED PROTEIN LORELEI"/>
    <property type="match status" value="1"/>
</dbReference>
<dbReference type="EMBL" id="CAKOAT010093710">
    <property type="protein sequence ID" value="CAH8320547.1"/>
    <property type="molecule type" value="Genomic_DNA"/>
</dbReference>
<evidence type="ECO:0000259" key="1">
    <source>
        <dbReference type="Pfam" id="PF26578"/>
    </source>
</evidence>
<name>A0ABC8JHL1_ERUVS</name>
<comment type="caution">
    <text evidence="2">The sequence shown here is derived from an EMBL/GenBank/DDBJ whole genome shotgun (WGS) entry which is preliminary data.</text>
</comment>
<dbReference type="Pfam" id="PF26578">
    <property type="entry name" value="LLG1"/>
    <property type="match status" value="1"/>
</dbReference>
<gene>
    <name evidence="2" type="ORF">ERUC_LOCUS9098</name>
</gene>
<dbReference type="InterPro" id="IPR058888">
    <property type="entry name" value="LLG1-like"/>
</dbReference>
<evidence type="ECO:0000313" key="3">
    <source>
        <dbReference type="Proteomes" id="UP001642260"/>
    </source>
</evidence>
<organism evidence="2 3">
    <name type="scientific">Eruca vesicaria subsp. sativa</name>
    <name type="common">Garden rocket</name>
    <name type="synonym">Eruca sativa</name>
    <dbReference type="NCBI Taxonomy" id="29727"/>
    <lineage>
        <taxon>Eukaryota</taxon>
        <taxon>Viridiplantae</taxon>
        <taxon>Streptophyta</taxon>
        <taxon>Embryophyta</taxon>
        <taxon>Tracheophyta</taxon>
        <taxon>Spermatophyta</taxon>
        <taxon>Magnoliopsida</taxon>
        <taxon>eudicotyledons</taxon>
        <taxon>Gunneridae</taxon>
        <taxon>Pentapetalae</taxon>
        <taxon>rosids</taxon>
        <taxon>malvids</taxon>
        <taxon>Brassicales</taxon>
        <taxon>Brassicaceae</taxon>
        <taxon>Brassiceae</taxon>
        <taxon>Eruca</taxon>
    </lineage>
</organism>